<evidence type="ECO:0000313" key="3">
    <source>
        <dbReference type="Proteomes" id="UP000010866"/>
    </source>
</evidence>
<keyword evidence="1" id="KW-1133">Transmembrane helix</keyword>
<keyword evidence="3" id="KW-1185">Reference proteome</keyword>
<sequence>MFIFGHLGITLGLFKLLEHKIPVLKGRISYVGVTLGSMLPDLIDKPIGRVIFSETIDNGRIFAHTLLFFVFLCSVSFYLWKRKNDIRFMFLSAASFCHLIADNMWETPATLFWPLMGWHFPSNPGTYGGALDYFQILFTYAYTPSLDYVFISEVTGFMVLLFLNIRYLRQKYLLYVISGTVKL</sequence>
<name>L0L143_METHD</name>
<protein>
    <submittedName>
        <fullName evidence="2">Putative membrane-bound metal-dependent hydrolase (DUF457)</fullName>
    </submittedName>
</protein>
<keyword evidence="1" id="KW-0472">Membrane</keyword>
<organism evidence="2 3">
    <name type="scientific">Methanomethylovorans hollandica (strain DSM 15978 / NBRC 107637 / DMS1)</name>
    <dbReference type="NCBI Taxonomy" id="867904"/>
    <lineage>
        <taxon>Archaea</taxon>
        <taxon>Methanobacteriati</taxon>
        <taxon>Methanobacteriota</taxon>
        <taxon>Stenosarchaea group</taxon>
        <taxon>Methanomicrobia</taxon>
        <taxon>Methanosarcinales</taxon>
        <taxon>Methanosarcinaceae</taxon>
        <taxon>Methanomethylovorans</taxon>
    </lineage>
</organism>
<dbReference type="GO" id="GO:0016787">
    <property type="term" value="F:hydrolase activity"/>
    <property type="evidence" value="ECO:0007669"/>
    <property type="project" value="UniProtKB-KW"/>
</dbReference>
<evidence type="ECO:0000313" key="2">
    <source>
        <dbReference type="EMBL" id="AGB49984.1"/>
    </source>
</evidence>
<evidence type="ECO:0000256" key="1">
    <source>
        <dbReference type="SAM" id="Phobius"/>
    </source>
</evidence>
<dbReference type="EMBL" id="CP003362">
    <property type="protein sequence ID" value="AGB49984.1"/>
    <property type="molecule type" value="Genomic_DNA"/>
</dbReference>
<dbReference type="AlphaFoldDB" id="L0L143"/>
<dbReference type="KEGG" id="mhz:Metho_1800"/>
<keyword evidence="2" id="KW-0378">Hydrolase</keyword>
<dbReference type="HOGENOM" id="CLU_126996_0_0_2"/>
<dbReference type="OrthoDB" id="200338at2157"/>
<dbReference type="Pfam" id="PF04307">
    <property type="entry name" value="YdjM"/>
    <property type="match status" value="1"/>
</dbReference>
<accession>L0L143</accession>
<dbReference type="GeneID" id="14406313"/>
<dbReference type="STRING" id="867904.Metho_1800"/>
<dbReference type="RefSeq" id="WP_015325149.1">
    <property type="nucleotide sequence ID" value="NC_019977.1"/>
</dbReference>
<dbReference type="Proteomes" id="UP000010866">
    <property type="component" value="Chromosome"/>
</dbReference>
<reference evidence="3" key="1">
    <citation type="submission" date="2012-02" db="EMBL/GenBank/DDBJ databases">
        <title>Complete sequence of chromosome of Methanomethylovorans hollandica DSM 15978.</title>
        <authorList>
            <person name="Lucas S."/>
            <person name="Copeland A."/>
            <person name="Lapidus A."/>
            <person name="Glavina del Rio T."/>
            <person name="Dalin E."/>
            <person name="Tice H."/>
            <person name="Bruce D."/>
            <person name="Goodwin L."/>
            <person name="Pitluck S."/>
            <person name="Peters L."/>
            <person name="Mikhailova N."/>
            <person name="Held B."/>
            <person name="Kyrpides N."/>
            <person name="Mavromatis K."/>
            <person name="Ivanova N."/>
            <person name="Brettin T."/>
            <person name="Detter J.C."/>
            <person name="Han C."/>
            <person name="Larimer F."/>
            <person name="Land M."/>
            <person name="Hauser L."/>
            <person name="Markowitz V."/>
            <person name="Cheng J.-F."/>
            <person name="Hugenholtz P."/>
            <person name="Woyke T."/>
            <person name="Wu D."/>
            <person name="Spring S."/>
            <person name="Schroeder M."/>
            <person name="Brambilla E."/>
            <person name="Klenk H.-P."/>
            <person name="Eisen J.A."/>
        </authorList>
    </citation>
    <scope>NUCLEOTIDE SEQUENCE [LARGE SCALE GENOMIC DNA]</scope>
    <source>
        <strain evidence="3">DSM 15978 / NBRC 107637 / DMS1</strain>
    </source>
</reference>
<proteinExistence type="predicted"/>
<keyword evidence="1" id="KW-0812">Transmembrane</keyword>
<feature type="transmembrane region" description="Helical" evidence="1">
    <location>
        <begin position="61"/>
        <end position="80"/>
    </location>
</feature>
<dbReference type="InterPro" id="IPR007404">
    <property type="entry name" value="YdjM-like"/>
</dbReference>
<gene>
    <name evidence="2" type="ordered locus">Metho_1800</name>
</gene>
<feature type="transmembrane region" description="Helical" evidence="1">
    <location>
        <begin position="148"/>
        <end position="168"/>
    </location>
</feature>